<evidence type="ECO:0000259" key="1">
    <source>
        <dbReference type="PROSITE" id="PS50093"/>
    </source>
</evidence>
<comment type="caution">
    <text evidence="2">The sequence shown here is derived from an EMBL/GenBank/DDBJ whole genome shotgun (WGS) entry which is preliminary data.</text>
</comment>
<evidence type="ECO:0000313" key="2">
    <source>
        <dbReference type="EMBL" id="OLV19141.1"/>
    </source>
</evidence>
<dbReference type="STRING" id="249408.BOO71_0003676"/>
<protein>
    <recommendedName>
        <fullName evidence="1">PKD domain-containing protein</fullName>
    </recommendedName>
</protein>
<dbReference type="PROSITE" id="PS50093">
    <property type="entry name" value="PKD"/>
    <property type="match status" value="1"/>
</dbReference>
<accession>A0A1U7P1U8</accession>
<feature type="domain" description="PKD" evidence="1">
    <location>
        <begin position="40"/>
        <end position="101"/>
    </location>
</feature>
<dbReference type="InterPro" id="IPR035986">
    <property type="entry name" value="PKD_dom_sf"/>
</dbReference>
<name>A0A1U7P1U8_9DEIO</name>
<keyword evidence="3" id="KW-1185">Reference proteome</keyword>
<sequence>MTLLACGGGNTVTPTNAAPMAAFTMTGDAFAANAAYAFKTVKLDASTSSDPNGDALTYRWDLGDGNTATGPVVSTSYHGGAFTVKLTVTDPGGLSNAATQTRTYTQATATGSADVKVKVVDTGGTPLSGVAVTLSGNVGTTDALGVAQVSGDTGRLSLLKVARAGFMTQTVQTELKTGTANATIQVTLRPLQTVQTLNAATGGTLSAVSGASVTMPANAFVDSSGNAVTGTVQATLTPITGADETFPGRGEALSAAGTRANLFSYGMLDVQFVQGTQKLQLAPGKTAQLLLDLNASKHPDGSTINVGDSIPTWWFNGQVGLWIEEGAGQVISSASAASGKALKMTVNHFTTWNWDAVYNGSSTTLAVKCMHLDGGGNPTVPLAVGETCYLTGFIGLPGSNGMMQVLHDAYIDSTGVTAINIATGMVATVAGSANGMSGAATTPTGSFTTLANPLIIPLNTVFIAPPISSTFAFSSPSVAVISNPMTMMVNANNTLTMPPGSTPTFAITKNGNPQVFNPCNFASLMLPCLQSAFENTPGQLDVSVVVDGNAASYVVTATLGAQTASFAINVF</sequence>
<proteinExistence type="predicted"/>
<reference evidence="2 3" key="1">
    <citation type="submission" date="2017-01" db="EMBL/GenBank/DDBJ databases">
        <title>Genome Analysis of Deinococcus marmoris KOPRI26562.</title>
        <authorList>
            <person name="Kim J.H."/>
            <person name="Oh H.-M."/>
        </authorList>
    </citation>
    <scope>NUCLEOTIDE SEQUENCE [LARGE SCALE GENOMIC DNA]</scope>
    <source>
        <strain evidence="2 3">KOPRI26562</strain>
    </source>
</reference>
<dbReference type="Proteomes" id="UP000186607">
    <property type="component" value="Unassembled WGS sequence"/>
</dbReference>
<gene>
    <name evidence="2" type="ORF">BOO71_0003676</name>
</gene>
<dbReference type="SMART" id="SM00089">
    <property type="entry name" value="PKD"/>
    <property type="match status" value="1"/>
</dbReference>
<dbReference type="Pfam" id="PF18911">
    <property type="entry name" value="PKD_4"/>
    <property type="match status" value="1"/>
</dbReference>
<dbReference type="EMBL" id="MSTI01000041">
    <property type="protein sequence ID" value="OLV19141.1"/>
    <property type="molecule type" value="Genomic_DNA"/>
</dbReference>
<dbReference type="CDD" id="cd00146">
    <property type="entry name" value="PKD"/>
    <property type="match status" value="1"/>
</dbReference>
<evidence type="ECO:0000313" key="3">
    <source>
        <dbReference type="Proteomes" id="UP000186607"/>
    </source>
</evidence>
<organism evidence="2 3">
    <name type="scientific">Deinococcus marmoris</name>
    <dbReference type="NCBI Taxonomy" id="249408"/>
    <lineage>
        <taxon>Bacteria</taxon>
        <taxon>Thermotogati</taxon>
        <taxon>Deinococcota</taxon>
        <taxon>Deinococci</taxon>
        <taxon>Deinococcales</taxon>
        <taxon>Deinococcaceae</taxon>
        <taxon>Deinococcus</taxon>
    </lineage>
</organism>
<dbReference type="SUPFAM" id="SSF49299">
    <property type="entry name" value="PKD domain"/>
    <property type="match status" value="1"/>
</dbReference>
<dbReference type="AlphaFoldDB" id="A0A1U7P1U8"/>
<dbReference type="Gene3D" id="2.60.40.10">
    <property type="entry name" value="Immunoglobulins"/>
    <property type="match status" value="1"/>
</dbReference>
<dbReference type="InterPro" id="IPR022409">
    <property type="entry name" value="PKD/Chitinase_dom"/>
</dbReference>
<dbReference type="InterPro" id="IPR000601">
    <property type="entry name" value="PKD_dom"/>
</dbReference>
<dbReference type="InterPro" id="IPR013783">
    <property type="entry name" value="Ig-like_fold"/>
</dbReference>